<dbReference type="AlphaFoldDB" id="A0A835BTN3"/>
<evidence type="ECO:0000313" key="1">
    <source>
        <dbReference type="EMBL" id="KAF8714958.1"/>
    </source>
</evidence>
<dbReference type="OrthoDB" id="10255285at2759"/>
<comment type="caution">
    <text evidence="1">The sequence shown here is derived from an EMBL/GenBank/DDBJ whole genome shotgun (WGS) entry which is preliminary data.</text>
</comment>
<dbReference type="EMBL" id="JACEFO010001734">
    <property type="protein sequence ID" value="KAF8714958.1"/>
    <property type="molecule type" value="Genomic_DNA"/>
</dbReference>
<gene>
    <name evidence="1" type="ORF">HU200_027500</name>
</gene>
<organism evidence="1 2">
    <name type="scientific">Digitaria exilis</name>
    <dbReference type="NCBI Taxonomy" id="1010633"/>
    <lineage>
        <taxon>Eukaryota</taxon>
        <taxon>Viridiplantae</taxon>
        <taxon>Streptophyta</taxon>
        <taxon>Embryophyta</taxon>
        <taxon>Tracheophyta</taxon>
        <taxon>Spermatophyta</taxon>
        <taxon>Magnoliopsida</taxon>
        <taxon>Liliopsida</taxon>
        <taxon>Poales</taxon>
        <taxon>Poaceae</taxon>
        <taxon>PACMAD clade</taxon>
        <taxon>Panicoideae</taxon>
        <taxon>Panicodae</taxon>
        <taxon>Paniceae</taxon>
        <taxon>Anthephorinae</taxon>
        <taxon>Digitaria</taxon>
    </lineage>
</organism>
<proteinExistence type="predicted"/>
<name>A0A835BTN3_9POAL</name>
<dbReference type="SUPFAM" id="SSF55724">
    <property type="entry name" value="Mog1p/PsbP-like"/>
    <property type="match status" value="1"/>
</dbReference>
<protein>
    <submittedName>
        <fullName evidence="1">Uncharacterized protein</fullName>
    </submittedName>
</protein>
<reference evidence="1" key="1">
    <citation type="submission" date="2020-07" db="EMBL/GenBank/DDBJ databases">
        <title>Genome sequence and genetic diversity analysis of an under-domesticated orphan crop, white fonio (Digitaria exilis).</title>
        <authorList>
            <person name="Bennetzen J.L."/>
            <person name="Chen S."/>
            <person name="Ma X."/>
            <person name="Wang X."/>
            <person name="Yssel A.E.J."/>
            <person name="Chaluvadi S.R."/>
            <person name="Johnson M."/>
            <person name="Gangashetty P."/>
            <person name="Hamidou F."/>
            <person name="Sanogo M.D."/>
            <person name="Zwaenepoel A."/>
            <person name="Wallace J."/>
            <person name="Van De Peer Y."/>
            <person name="Van Deynze A."/>
        </authorList>
    </citation>
    <scope>NUCLEOTIDE SEQUENCE</scope>
    <source>
        <tissue evidence="1">Leaves</tissue>
    </source>
</reference>
<sequence length="170" mass="18446">MAGETGVRRALFDGTISTLWKLFNPLPREPRPREEAGREVAREACVPRALFDGAISTAFPARFQEVFVDLARDESLNFDLTGLIGFIGGAVGEASRALWHLRMIAGEQDAGDSLVVENSGTLELAALRLGEAPAVAGTSVGKLDLGVQCKVQYNPFVHVRENEKVIIIRN</sequence>
<accession>A0A835BTN3</accession>
<dbReference type="Proteomes" id="UP000636709">
    <property type="component" value="Unassembled WGS sequence"/>
</dbReference>
<dbReference type="InterPro" id="IPR016123">
    <property type="entry name" value="Mog1/PsbP_a/b/a-sand"/>
</dbReference>
<evidence type="ECO:0000313" key="2">
    <source>
        <dbReference type="Proteomes" id="UP000636709"/>
    </source>
</evidence>
<keyword evidence="2" id="KW-1185">Reference proteome</keyword>